<dbReference type="Pfam" id="PF00172">
    <property type="entry name" value="Zn_clus"/>
    <property type="match status" value="1"/>
</dbReference>
<proteinExistence type="predicted"/>
<dbReference type="GO" id="GO:0000981">
    <property type="term" value="F:DNA-binding transcription factor activity, RNA polymerase II-specific"/>
    <property type="evidence" value="ECO:0007669"/>
    <property type="project" value="InterPro"/>
</dbReference>
<dbReference type="PANTHER" id="PTHR47660:SF3">
    <property type="entry name" value="FINGER DOMAIN PROTEIN, PUTATIVE (AFU_ORTHOLOGUE AFUA_4G03310)-RELATED"/>
    <property type="match status" value="1"/>
</dbReference>
<dbReference type="PROSITE" id="PS00463">
    <property type="entry name" value="ZN2_CY6_FUNGAL_1"/>
    <property type="match status" value="1"/>
</dbReference>
<evidence type="ECO:0000256" key="5">
    <source>
        <dbReference type="ARBA" id="ARBA00023242"/>
    </source>
</evidence>
<evidence type="ECO:0000313" key="8">
    <source>
        <dbReference type="Proteomes" id="UP000240883"/>
    </source>
</evidence>
<dbReference type="OrthoDB" id="5355161at2759"/>
<evidence type="ECO:0000256" key="4">
    <source>
        <dbReference type="ARBA" id="ARBA00023163"/>
    </source>
</evidence>
<dbReference type="Gene3D" id="4.10.240.10">
    <property type="entry name" value="Zn(2)-C6 fungal-type DNA-binding domain"/>
    <property type="match status" value="1"/>
</dbReference>
<reference evidence="7 8" key="1">
    <citation type="journal article" date="2018" name="Front. Microbiol.">
        <title>Genome-Wide Analysis of Corynespora cassiicola Leaf Fall Disease Putative Effectors.</title>
        <authorList>
            <person name="Lopez D."/>
            <person name="Ribeiro S."/>
            <person name="Label P."/>
            <person name="Fumanal B."/>
            <person name="Venisse J.S."/>
            <person name="Kohler A."/>
            <person name="de Oliveira R.R."/>
            <person name="Labutti K."/>
            <person name="Lipzen A."/>
            <person name="Lail K."/>
            <person name="Bauer D."/>
            <person name="Ohm R.A."/>
            <person name="Barry K.W."/>
            <person name="Spatafora J."/>
            <person name="Grigoriev I.V."/>
            <person name="Martin F.M."/>
            <person name="Pujade-Renaud V."/>
        </authorList>
    </citation>
    <scope>NUCLEOTIDE SEQUENCE [LARGE SCALE GENOMIC DNA]</scope>
    <source>
        <strain evidence="7 8">Philippines</strain>
    </source>
</reference>
<accession>A0A2T2P347</accession>
<dbReference type="PANTHER" id="PTHR47660">
    <property type="entry name" value="TRANSCRIPTION FACTOR WITH C2H2 AND ZN(2)-CYS(6) DNA BINDING DOMAIN (EUROFUNG)-RELATED-RELATED"/>
    <property type="match status" value="1"/>
</dbReference>
<sequence length="401" mass="44964">MPPDRARSNNPQGRQKSCGECAKAKRKCDLGQPHCLRCTRQRLECTYPPLPPHAPSETTPETSDSSLLMFDVDNTQSGATTDVDVADFDLTAGLSSIDALNDMLSATPHPQVPGLQLSTLAKSISWDYLSSFTKSRIEYPIQKLKEAPKSMVWENSTAWSHPKLYEEFMPRSIQDAIAACALFNARNDTNADFVARHVIGRAKELMDAPMPTLPMEILARNQALILYQIMITFSDDIHYRGHAATMTHHLETAGNALYCLVSQFTDPVEPLPLYPSAAARSAWSEYIFRESSRRTTLIIYNLKSMSSIFVCNLSPCSHQLKYGFRIALSAKLWVAPSAFDFAVAWNGEDHLFVEDLEFDGLKCAKADNIDAFGRMVMVSLMGIDDVRGWFYMRGLEWEDIK</sequence>
<keyword evidence="5" id="KW-0539">Nucleus</keyword>
<name>A0A2T2P347_CORCC</name>
<keyword evidence="4" id="KW-0804">Transcription</keyword>
<keyword evidence="3" id="KW-0805">Transcription regulation</keyword>
<evidence type="ECO:0000259" key="6">
    <source>
        <dbReference type="PROSITE" id="PS50048"/>
    </source>
</evidence>
<evidence type="ECO:0000256" key="3">
    <source>
        <dbReference type="ARBA" id="ARBA00023015"/>
    </source>
</evidence>
<dbReference type="AlphaFoldDB" id="A0A2T2P347"/>
<evidence type="ECO:0000256" key="1">
    <source>
        <dbReference type="ARBA" id="ARBA00022723"/>
    </source>
</evidence>
<keyword evidence="8" id="KW-1185">Reference proteome</keyword>
<dbReference type="InterPro" id="IPR001138">
    <property type="entry name" value="Zn2Cys6_DnaBD"/>
</dbReference>
<dbReference type="SUPFAM" id="SSF57701">
    <property type="entry name" value="Zn2/Cys6 DNA-binding domain"/>
    <property type="match status" value="1"/>
</dbReference>
<evidence type="ECO:0000313" key="7">
    <source>
        <dbReference type="EMBL" id="PSN72091.1"/>
    </source>
</evidence>
<dbReference type="GO" id="GO:0008270">
    <property type="term" value="F:zinc ion binding"/>
    <property type="evidence" value="ECO:0007669"/>
    <property type="project" value="InterPro"/>
</dbReference>
<keyword evidence="2" id="KW-0862">Zinc</keyword>
<dbReference type="STRING" id="1448308.A0A2T2P347"/>
<dbReference type="PROSITE" id="PS50048">
    <property type="entry name" value="ZN2_CY6_FUNGAL_2"/>
    <property type="match status" value="1"/>
</dbReference>
<dbReference type="EMBL" id="KZ678130">
    <property type="protein sequence ID" value="PSN72091.1"/>
    <property type="molecule type" value="Genomic_DNA"/>
</dbReference>
<gene>
    <name evidence="7" type="ORF">BS50DRAFT_569647</name>
</gene>
<dbReference type="CDD" id="cd00067">
    <property type="entry name" value="GAL4"/>
    <property type="match status" value="1"/>
</dbReference>
<organism evidence="7 8">
    <name type="scientific">Corynespora cassiicola Philippines</name>
    <dbReference type="NCBI Taxonomy" id="1448308"/>
    <lineage>
        <taxon>Eukaryota</taxon>
        <taxon>Fungi</taxon>
        <taxon>Dikarya</taxon>
        <taxon>Ascomycota</taxon>
        <taxon>Pezizomycotina</taxon>
        <taxon>Dothideomycetes</taxon>
        <taxon>Pleosporomycetidae</taxon>
        <taxon>Pleosporales</taxon>
        <taxon>Corynesporascaceae</taxon>
        <taxon>Corynespora</taxon>
    </lineage>
</organism>
<evidence type="ECO:0000256" key="2">
    <source>
        <dbReference type="ARBA" id="ARBA00022833"/>
    </source>
</evidence>
<feature type="domain" description="Zn(2)-C6 fungal-type" evidence="6">
    <location>
        <begin position="17"/>
        <end position="47"/>
    </location>
</feature>
<dbReference type="Proteomes" id="UP000240883">
    <property type="component" value="Unassembled WGS sequence"/>
</dbReference>
<keyword evidence="1" id="KW-0479">Metal-binding</keyword>
<protein>
    <recommendedName>
        <fullName evidence="6">Zn(2)-C6 fungal-type domain-containing protein</fullName>
    </recommendedName>
</protein>
<dbReference type="SMART" id="SM00066">
    <property type="entry name" value="GAL4"/>
    <property type="match status" value="1"/>
</dbReference>
<dbReference type="InterPro" id="IPR036864">
    <property type="entry name" value="Zn2-C6_fun-type_DNA-bd_sf"/>
</dbReference>